<proteinExistence type="predicted"/>
<reference evidence="1" key="2">
    <citation type="submission" date="2025-08" db="UniProtKB">
        <authorList>
            <consortium name="Ensembl"/>
        </authorList>
    </citation>
    <scope>IDENTIFICATION</scope>
</reference>
<accession>A0AC11E569</accession>
<reference evidence="1" key="1">
    <citation type="submission" date="2020-11" db="EMBL/GenBank/DDBJ databases">
        <authorList>
            <person name="Davenport K.M."/>
            <person name="Bickhart D.M."/>
            <person name="Smith T.P.L."/>
            <person name="Murdoch B.M."/>
            <person name="Rosen B.D."/>
        </authorList>
    </citation>
    <scope>NUCLEOTIDE SEQUENCE [LARGE SCALE GENOMIC DNA]</scope>
    <source>
        <strain evidence="1">OAR_USU_Benz2616</strain>
    </source>
</reference>
<organism evidence="1">
    <name type="scientific">Ovis aries</name>
    <name type="common">Sheep</name>
    <dbReference type="NCBI Taxonomy" id="9940"/>
    <lineage>
        <taxon>Eukaryota</taxon>
        <taxon>Metazoa</taxon>
        <taxon>Chordata</taxon>
        <taxon>Craniata</taxon>
        <taxon>Vertebrata</taxon>
        <taxon>Euteleostomi</taxon>
        <taxon>Mammalia</taxon>
        <taxon>Eutheria</taxon>
        <taxon>Laurasiatheria</taxon>
        <taxon>Artiodactyla</taxon>
        <taxon>Ruminantia</taxon>
        <taxon>Pecora</taxon>
        <taxon>Bovidae</taxon>
        <taxon>Caprinae</taxon>
        <taxon>Ovis</taxon>
    </lineage>
</organism>
<sequence>MEVPAVKDFQWKRLAPLPSRRVYCSLLETGGQVYAIGGCDDNGVPMDCFEVYSPEADQWTALAPLPTARAGVAVTALGKRIMVIGGVGASQLPLKVVEMYNIDEGKWKKRSALREAAMGISVTAKDYRVYAAGGMGLDLRPHNHLQHYDMLKDMWVSLAHMPTPRYAATSFLRGSKIYVLGGRQSKYAVNAFEVFDIETRSWTKFPNIPCKRAFSSFVTLDDRLYSLGGLRQGRLYRQPKFLRTMDVFDMEQGGWLKMERSFFLKKRRADFVAGSLSGRVIVAGGLGGRLWACPEPHLFSKNGPGAGGSWLGREVGFTGAGPGWPPWLERTGPAWGPGGNVTTWKGQTASPGSAPHPSPRPVSPPGTPPRQRPGPVSLMGPEHFRVKLAH</sequence>
<protein>
    <submittedName>
        <fullName evidence="1">Kelch domain containing 8A</fullName>
    </submittedName>
</protein>
<gene>
    <name evidence="1" type="primary">KLHDC8A</name>
</gene>
<evidence type="ECO:0000313" key="1">
    <source>
        <dbReference type="Ensembl" id="ENSOARP00020054415.1"/>
    </source>
</evidence>
<dbReference type="Ensembl" id="ENSOART00020047114.1">
    <property type="protein sequence ID" value="ENSOARP00020054415.1"/>
    <property type="gene ID" value="ENSOARG00020007873.2"/>
</dbReference>
<reference evidence="1" key="3">
    <citation type="submission" date="2025-09" db="UniProtKB">
        <authorList>
            <consortium name="Ensembl"/>
        </authorList>
    </citation>
    <scope>IDENTIFICATION</scope>
</reference>
<name>A0AC11E569_SHEEP</name>